<comment type="caution">
    <text evidence="2">The sequence shown here is derived from an EMBL/GenBank/DDBJ whole genome shotgun (WGS) entry which is preliminary data.</text>
</comment>
<dbReference type="OrthoDB" id="9795531at2"/>
<dbReference type="SUPFAM" id="SSF52833">
    <property type="entry name" value="Thioredoxin-like"/>
    <property type="match status" value="1"/>
</dbReference>
<evidence type="ECO:0000313" key="2">
    <source>
        <dbReference type="EMBL" id="TVU69601.1"/>
    </source>
</evidence>
<dbReference type="PROSITE" id="PS00195">
    <property type="entry name" value="GLUTAREDOXIN_1"/>
    <property type="match status" value="1"/>
</dbReference>
<accession>A0A558HKK6</accession>
<dbReference type="EMBL" id="VNFH01000007">
    <property type="protein sequence ID" value="TVU69601.1"/>
    <property type="molecule type" value="Genomic_DNA"/>
</dbReference>
<dbReference type="PROSITE" id="PS51354">
    <property type="entry name" value="GLUTAREDOXIN_2"/>
    <property type="match status" value="1"/>
</dbReference>
<dbReference type="InterPro" id="IPR011767">
    <property type="entry name" value="GLR_AS"/>
</dbReference>
<dbReference type="AlphaFoldDB" id="A0A558HKK6"/>
<gene>
    <name evidence="2" type="ORF">FQP86_10815</name>
</gene>
<dbReference type="RefSeq" id="WP_144727641.1">
    <property type="nucleotide sequence ID" value="NZ_CAWOWR010000127.1"/>
</dbReference>
<evidence type="ECO:0000313" key="3">
    <source>
        <dbReference type="Proteomes" id="UP000319941"/>
    </source>
</evidence>
<protein>
    <submittedName>
        <fullName evidence="2">Glutaredoxin family protein</fullName>
    </submittedName>
</protein>
<feature type="domain" description="Glutaredoxin" evidence="1">
    <location>
        <begin position="4"/>
        <end position="60"/>
    </location>
</feature>
<proteinExistence type="predicted"/>
<dbReference type="Gene3D" id="3.40.30.10">
    <property type="entry name" value="Glutaredoxin"/>
    <property type="match status" value="1"/>
</dbReference>
<dbReference type="InterPro" id="IPR002109">
    <property type="entry name" value="Glutaredoxin"/>
</dbReference>
<dbReference type="InterPro" id="IPR036249">
    <property type="entry name" value="Thioredoxin-like_sf"/>
</dbReference>
<keyword evidence="3" id="KW-1185">Reference proteome</keyword>
<name>A0A558HKK6_9GAMM</name>
<sequence>MKRVSLFSMANCPHCKTAKQYLEQQKIGFRLVDVRSPAGQKEFAKTGFRSVPVMKVGDQFLKGFSVKGFNQLYKG</sequence>
<organism evidence="2 3">
    <name type="scientific">Cobetia crustatorum</name>
    <dbReference type="NCBI Taxonomy" id="553385"/>
    <lineage>
        <taxon>Bacteria</taxon>
        <taxon>Pseudomonadati</taxon>
        <taxon>Pseudomonadota</taxon>
        <taxon>Gammaproteobacteria</taxon>
        <taxon>Oceanospirillales</taxon>
        <taxon>Halomonadaceae</taxon>
        <taxon>Cobetia</taxon>
    </lineage>
</organism>
<dbReference type="Pfam" id="PF00462">
    <property type="entry name" value="Glutaredoxin"/>
    <property type="match status" value="1"/>
</dbReference>
<evidence type="ECO:0000259" key="1">
    <source>
        <dbReference type="Pfam" id="PF00462"/>
    </source>
</evidence>
<dbReference type="Proteomes" id="UP000319941">
    <property type="component" value="Unassembled WGS sequence"/>
</dbReference>
<dbReference type="CDD" id="cd02976">
    <property type="entry name" value="NrdH"/>
    <property type="match status" value="1"/>
</dbReference>
<reference evidence="2 3" key="1">
    <citation type="submission" date="2019-07" db="EMBL/GenBank/DDBJ databases">
        <title>Diversity of Bacteria from Kongsfjorden, Arctic.</title>
        <authorList>
            <person name="Yu Y."/>
        </authorList>
    </citation>
    <scope>NUCLEOTIDE SEQUENCE [LARGE SCALE GENOMIC DNA]</scope>
    <source>
        <strain evidence="2 3">SM1923</strain>
    </source>
</reference>
<dbReference type="STRING" id="553385.GCA_000591415_02145"/>